<keyword evidence="2" id="KW-0238">DNA-binding</keyword>
<dbReference type="InterPro" id="IPR009057">
    <property type="entry name" value="Homeodomain-like_sf"/>
</dbReference>
<evidence type="ECO:0000256" key="3">
    <source>
        <dbReference type="ARBA" id="ARBA00023163"/>
    </source>
</evidence>
<sequence>MAPTGTPAEEPARDDVARLLDAARSGEIDSLDELAAQAHFSRFHLSRLLKKHLGFPLRDFLAAARVERSIDGLVDGHNVTRSQIDAGHDSPSSFHRAFRRHTGMAPAEYRKQMQSLAAFLMRQQNRDAPLVVLHRRFVAGEHRSAHPLTVQVSGAQPGSALFVALNPDPLVRDEPTLGIALLGTNTYNVDAIPAGTYYVMVVEVPRRSDVRAYFQMAGNRRQLRRVPVQFPLTERATVDLELRERIAEDPPITLNLPRLFAQAAKGQLDLEVSNSGQADGPGTP</sequence>
<evidence type="ECO:0000313" key="6">
    <source>
        <dbReference type="Proteomes" id="UP000199288"/>
    </source>
</evidence>
<dbReference type="EMBL" id="FNQV01000014">
    <property type="protein sequence ID" value="SEA64835.1"/>
    <property type="molecule type" value="Genomic_DNA"/>
</dbReference>
<dbReference type="AlphaFoldDB" id="A0A1H4CWK4"/>
<accession>A0A1H4CWK4</accession>
<dbReference type="Proteomes" id="UP000199288">
    <property type="component" value="Unassembled WGS sequence"/>
</dbReference>
<keyword evidence="1" id="KW-0805">Transcription regulation</keyword>
<dbReference type="GO" id="GO:0043565">
    <property type="term" value="F:sequence-specific DNA binding"/>
    <property type="evidence" value="ECO:0007669"/>
    <property type="project" value="InterPro"/>
</dbReference>
<dbReference type="PANTHER" id="PTHR43280">
    <property type="entry name" value="ARAC-FAMILY TRANSCRIPTIONAL REGULATOR"/>
    <property type="match status" value="1"/>
</dbReference>
<dbReference type="Pfam" id="PF12833">
    <property type="entry name" value="HTH_18"/>
    <property type="match status" value="1"/>
</dbReference>
<name>A0A1H4CWK4_9ACTO</name>
<organism evidence="5 6">
    <name type="scientific">Bowdeniella nasicola</name>
    <dbReference type="NCBI Taxonomy" id="208480"/>
    <lineage>
        <taxon>Bacteria</taxon>
        <taxon>Bacillati</taxon>
        <taxon>Actinomycetota</taxon>
        <taxon>Actinomycetes</taxon>
        <taxon>Actinomycetales</taxon>
        <taxon>Actinomycetaceae</taxon>
        <taxon>Bowdeniella</taxon>
    </lineage>
</organism>
<feature type="domain" description="HTH araC/xylS-type" evidence="4">
    <location>
        <begin position="14"/>
        <end position="112"/>
    </location>
</feature>
<dbReference type="OrthoDB" id="3194870at2"/>
<evidence type="ECO:0000256" key="1">
    <source>
        <dbReference type="ARBA" id="ARBA00023015"/>
    </source>
</evidence>
<evidence type="ECO:0000313" key="5">
    <source>
        <dbReference type="EMBL" id="SEA64835.1"/>
    </source>
</evidence>
<dbReference type="PANTHER" id="PTHR43280:SF29">
    <property type="entry name" value="ARAC-FAMILY TRANSCRIPTIONAL REGULATOR"/>
    <property type="match status" value="1"/>
</dbReference>
<keyword evidence="6" id="KW-1185">Reference proteome</keyword>
<reference evidence="6" key="1">
    <citation type="submission" date="2016-10" db="EMBL/GenBank/DDBJ databases">
        <authorList>
            <person name="Varghese N."/>
            <person name="Submissions S."/>
        </authorList>
    </citation>
    <scope>NUCLEOTIDE SEQUENCE [LARGE SCALE GENOMIC DNA]</scope>
    <source>
        <strain evidence="6">KPR-1</strain>
    </source>
</reference>
<dbReference type="SUPFAM" id="SSF46689">
    <property type="entry name" value="Homeodomain-like"/>
    <property type="match status" value="1"/>
</dbReference>
<dbReference type="PROSITE" id="PS01124">
    <property type="entry name" value="HTH_ARAC_FAMILY_2"/>
    <property type="match status" value="1"/>
</dbReference>
<proteinExistence type="predicted"/>
<evidence type="ECO:0000259" key="4">
    <source>
        <dbReference type="PROSITE" id="PS01124"/>
    </source>
</evidence>
<gene>
    <name evidence="5" type="ORF">SAMN02910418_02072</name>
</gene>
<dbReference type="GO" id="GO:0003700">
    <property type="term" value="F:DNA-binding transcription factor activity"/>
    <property type="evidence" value="ECO:0007669"/>
    <property type="project" value="InterPro"/>
</dbReference>
<dbReference type="Gene3D" id="1.10.10.60">
    <property type="entry name" value="Homeodomain-like"/>
    <property type="match status" value="2"/>
</dbReference>
<keyword evidence="3" id="KW-0804">Transcription</keyword>
<dbReference type="InterPro" id="IPR018060">
    <property type="entry name" value="HTH_AraC"/>
</dbReference>
<dbReference type="SMART" id="SM00342">
    <property type="entry name" value="HTH_ARAC"/>
    <property type="match status" value="1"/>
</dbReference>
<evidence type="ECO:0000256" key="2">
    <source>
        <dbReference type="ARBA" id="ARBA00023125"/>
    </source>
</evidence>
<protein>
    <submittedName>
        <fullName evidence="5">Helix-turn-helix domain-containing protein</fullName>
    </submittedName>
</protein>